<organism evidence="2 3">
    <name type="scientific">Trametes coccinea (strain BRFM310)</name>
    <name type="common">Pycnoporus coccineus</name>
    <dbReference type="NCBI Taxonomy" id="1353009"/>
    <lineage>
        <taxon>Eukaryota</taxon>
        <taxon>Fungi</taxon>
        <taxon>Dikarya</taxon>
        <taxon>Basidiomycota</taxon>
        <taxon>Agaricomycotina</taxon>
        <taxon>Agaricomycetes</taxon>
        <taxon>Polyporales</taxon>
        <taxon>Polyporaceae</taxon>
        <taxon>Trametes</taxon>
    </lineage>
</organism>
<reference evidence="2 3" key="1">
    <citation type="journal article" date="2015" name="Biotechnol. Biofuels">
        <title>Enhanced degradation of softwood versus hardwood by the white-rot fungus Pycnoporus coccineus.</title>
        <authorList>
            <person name="Couturier M."/>
            <person name="Navarro D."/>
            <person name="Chevret D."/>
            <person name="Henrissat B."/>
            <person name="Piumi F."/>
            <person name="Ruiz-Duenas F.J."/>
            <person name="Martinez A.T."/>
            <person name="Grigoriev I.V."/>
            <person name="Riley R."/>
            <person name="Lipzen A."/>
            <person name="Berrin J.G."/>
            <person name="Master E.R."/>
            <person name="Rosso M.N."/>
        </authorList>
    </citation>
    <scope>NUCLEOTIDE SEQUENCE [LARGE SCALE GENOMIC DNA]</scope>
    <source>
        <strain evidence="2 3">BRFM310</strain>
    </source>
</reference>
<dbReference type="OrthoDB" id="432953at2759"/>
<feature type="region of interest" description="Disordered" evidence="1">
    <location>
        <begin position="682"/>
        <end position="789"/>
    </location>
</feature>
<dbReference type="STRING" id="1353009.A0A1Y2IRK8"/>
<feature type="compositionally biased region" description="Basic and acidic residues" evidence="1">
    <location>
        <begin position="682"/>
        <end position="700"/>
    </location>
</feature>
<keyword evidence="3" id="KW-1185">Reference proteome</keyword>
<dbReference type="Proteomes" id="UP000193067">
    <property type="component" value="Unassembled WGS sequence"/>
</dbReference>
<dbReference type="InterPro" id="IPR026705">
    <property type="entry name" value="Hid-1/Ecm30"/>
</dbReference>
<evidence type="ECO:0000313" key="3">
    <source>
        <dbReference type="Proteomes" id="UP000193067"/>
    </source>
</evidence>
<sequence>MDGLKMFSKLPQKIPDPFNLLGDQPKLAFRSQPGGIAKLATTRNISEKDSYWEQYVVLFDSASDVFTLITHNDVRRALYEAPENVATLIRVITSRLFNLVSDHTFPTPPSSSVSSIASSIIRTGTGGSGERNTTKEVLNCIRVLQRVLPAVFEIESEPSRFEQEVLWKRVEVRTPAQAAGPGGAAGSTVEQASAEPQFVIEDEDESDEDEDGHRAPKSPPQQQANVRANEAEKPKETLPSIAERLFSCLIDLMFCCGFTLPTKIQVDHYKINYVIWEKGVGSTTDPGPSQQYESNKTEVLRLLLVLLSRQIYVPPIALFSSPSMYTLHFVQNLPRRDVLTVLCSLMNTAVNATHPSSANMMGTVAGRLPYNHLLMKGEDPRTSLVSICFQVLCVLLDFQSGSARDTTVDGHASAPTAKTNAFRYFIMKLHRPADFEFLLNGMVTIFEDEMSSLHGLLPGSKKHVPYMVEAVIFLWKLLELNKKFRAYLLESDKAMDVMAYLLCYGLEIKDKPEQHGMCRVLSYMIQGLSAERAFGLKLSSPLKAHIPQKWATTGNAGDFMVQAIYSMVATTSGSLNSLYPALVIALSNSAPYFKNLSVTSSARLLQLFNAFSNPSFLLSDEGHPRLLFFILEAFNSVLLYNLQENPNLVYAILHAHKQFEDLGTFTLARGLREIRRIQQLKEERAAQGRGSIDKGKRRALDEEEGGAGIAPPSEKARLLQREMGSLDLSRSTESTDTLPEGAARHGDEDSHARPLMSPTATETPTGSEGVPPVSEKARGKMRAGRSLSGDMTGSLERLAASGIGRNGFVPTQEWVASWQQGLPLDTIMLSISELLPKVQSLQSSLSGASASNAIIDLLRSANLDQVLPKPPPLSPRRFMWSDASIVWLTSLIWGEIYVRGMTPLGIWNNTAVRLFYVKHAQTQQRQITEAVTNVVGGLLGRTESSQSLGRRQ</sequence>
<dbReference type="PANTHER" id="PTHR21575:SF12">
    <property type="entry name" value="PROTEIN HID1"/>
    <property type="match status" value="1"/>
</dbReference>
<dbReference type="PANTHER" id="PTHR21575">
    <property type="entry name" value="PROTEIN HID1"/>
    <property type="match status" value="1"/>
</dbReference>
<evidence type="ECO:0000256" key="1">
    <source>
        <dbReference type="SAM" id="MobiDB-lite"/>
    </source>
</evidence>
<dbReference type="Pfam" id="PF12722">
    <property type="entry name" value="Hid1"/>
    <property type="match status" value="1"/>
</dbReference>
<feature type="compositionally biased region" description="Basic and acidic residues" evidence="1">
    <location>
        <begin position="742"/>
        <end position="752"/>
    </location>
</feature>
<dbReference type="GO" id="GO:0000138">
    <property type="term" value="C:Golgi trans cisterna"/>
    <property type="evidence" value="ECO:0007669"/>
    <property type="project" value="TreeGrafter"/>
</dbReference>
<name>A0A1Y2IRK8_TRAC3</name>
<feature type="compositionally biased region" description="Polar residues" evidence="1">
    <location>
        <begin position="728"/>
        <end position="737"/>
    </location>
</feature>
<accession>A0A1Y2IRK8</accession>
<dbReference type="GO" id="GO:0005797">
    <property type="term" value="C:Golgi medial cisterna"/>
    <property type="evidence" value="ECO:0007669"/>
    <property type="project" value="TreeGrafter"/>
</dbReference>
<dbReference type="AlphaFoldDB" id="A0A1Y2IRK8"/>
<dbReference type="GO" id="GO:0016020">
    <property type="term" value="C:membrane"/>
    <property type="evidence" value="ECO:0007669"/>
    <property type="project" value="TreeGrafter"/>
</dbReference>
<protein>
    <recommendedName>
        <fullName evidence="4">High-temperature-induced dauer-formation protein</fullName>
    </recommendedName>
</protein>
<dbReference type="EMBL" id="KZ084103">
    <property type="protein sequence ID" value="OSD02851.1"/>
    <property type="molecule type" value="Genomic_DNA"/>
</dbReference>
<gene>
    <name evidence="2" type="ORF">PYCCODRAFT_1435136</name>
</gene>
<evidence type="ECO:0008006" key="4">
    <source>
        <dbReference type="Google" id="ProtNLM"/>
    </source>
</evidence>
<proteinExistence type="predicted"/>
<evidence type="ECO:0000313" key="2">
    <source>
        <dbReference type="EMBL" id="OSD02851.1"/>
    </source>
</evidence>
<feature type="region of interest" description="Disordered" evidence="1">
    <location>
        <begin position="202"/>
        <end position="235"/>
    </location>
</feature>